<accession>A0A6A4R290</accession>
<evidence type="ECO:0000313" key="1">
    <source>
        <dbReference type="EMBL" id="KAE9620089.1"/>
    </source>
</evidence>
<evidence type="ECO:0000313" key="2">
    <source>
        <dbReference type="Proteomes" id="UP000447434"/>
    </source>
</evidence>
<dbReference type="AlphaFoldDB" id="A0A6A4R290"/>
<protein>
    <submittedName>
        <fullName evidence="1">Uncharacterized protein</fullName>
    </submittedName>
</protein>
<name>A0A6A4R290_LUPAL</name>
<organism evidence="1 2">
    <name type="scientific">Lupinus albus</name>
    <name type="common">White lupine</name>
    <name type="synonym">Lupinus termis</name>
    <dbReference type="NCBI Taxonomy" id="3870"/>
    <lineage>
        <taxon>Eukaryota</taxon>
        <taxon>Viridiplantae</taxon>
        <taxon>Streptophyta</taxon>
        <taxon>Embryophyta</taxon>
        <taxon>Tracheophyta</taxon>
        <taxon>Spermatophyta</taxon>
        <taxon>Magnoliopsida</taxon>
        <taxon>eudicotyledons</taxon>
        <taxon>Gunneridae</taxon>
        <taxon>Pentapetalae</taxon>
        <taxon>rosids</taxon>
        <taxon>fabids</taxon>
        <taxon>Fabales</taxon>
        <taxon>Fabaceae</taxon>
        <taxon>Papilionoideae</taxon>
        <taxon>50 kb inversion clade</taxon>
        <taxon>genistoids sensu lato</taxon>
        <taxon>core genistoids</taxon>
        <taxon>Genisteae</taxon>
        <taxon>Lupinus</taxon>
    </lineage>
</organism>
<comment type="caution">
    <text evidence="1">The sequence shown here is derived from an EMBL/GenBank/DDBJ whole genome shotgun (WGS) entry which is preliminary data.</text>
</comment>
<sequence>MISCCFGSTMEEGSGLSVILELGSFSYIMAESREYKRSAREDKVEDLAAAENDDQYHQSFLRFDECTPGLSSVQLCL</sequence>
<dbReference type="EMBL" id="WOCE01000002">
    <property type="protein sequence ID" value="KAE9620089.1"/>
    <property type="molecule type" value="Genomic_DNA"/>
</dbReference>
<dbReference type="Proteomes" id="UP000447434">
    <property type="component" value="Chromosome 2"/>
</dbReference>
<proteinExistence type="predicted"/>
<keyword evidence="2" id="KW-1185">Reference proteome</keyword>
<gene>
    <name evidence="1" type="ORF">Lalb_Chr02g0160061</name>
</gene>
<reference evidence="2" key="1">
    <citation type="journal article" date="2020" name="Nat. Commun.">
        <title>Genome sequence of the cluster root forming white lupin.</title>
        <authorList>
            <person name="Hufnagel B."/>
            <person name="Marques A."/>
            <person name="Soriano A."/>
            <person name="Marques L."/>
            <person name="Divol F."/>
            <person name="Doumas P."/>
            <person name="Sallet E."/>
            <person name="Mancinotti D."/>
            <person name="Carrere S."/>
            <person name="Marande W."/>
            <person name="Arribat S."/>
            <person name="Keller J."/>
            <person name="Huneau C."/>
            <person name="Blein T."/>
            <person name="Aime D."/>
            <person name="Laguerre M."/>
            <person name="Taylor J."/>
            <person name="Schubert V."/>
            <person name="Nelson M."/>
            <person name="Geu-Flores F."/>
            <person name="Crespi M."/>
            <person name="Gallardo-Guerrero K."/>
            <person name="Delaux P.-M."/>
            <person name="Salse J."/>
            <person name="Berges H."/>
            <person name="Guyot R."/>
            <person name="Gouzy J."/>
            <person name="Peret B."/>
        </authorList>
    </citation>
    <scope>NUCLEOTIDE SEQUENCE [LARGE SCALE GENOMIC DNA]</scope>
    <source>
        <strain evidence="2">cv. Amiga</strain>
    </source>
</reference>